<keyword evidence="1" id="KW-0732">Signal</keyword>
<reference evidence="3" key="1">
    <citation type="submission" date="2022-11" db="UniProtKB">
        <authorList>
            <consortium name="WormBaseParasite"/>
        </authorList>
    </citation>
    <scope>IDENTIFICATION</scope>
</reference>
<evidence type="ECO:0000313" key="3">
    <source>
        <dbReference type="WBParaSite" id="PDA_v2.g6071.t1"/>
    </source>
</evidence>
<keyword evidence="2" id="KW-1185">Reference proteome</keyword>
<dbReference type="Proteomes" id="UP000887578">
    <property type="component" value="Unplaced"/>
</dbReference>
<dbReference type="WBParaSite" id="PDA_v2.g6071.t1">
    <property type="protein sequence ID" value="PDA_v2.g6071.t1"/>
    <property type="gene ID" value="PDA_v2.g6071"/>
</dbReference>
<name>A0A914QQC1_9BILA</name>
<feature type="signal peptide" evidence="1">
    <location>
        <begin position="1"/>
        <end position="16"/>
    </location>
</feature>
<dbReference type="AlphaFoldDB" id="A0A914QQC1"/>
<feature type="chain" id="PRO_5037517488" evidence="1">
    <location>
        <begin position="17"/>
        <end position="155"/>
    </location>
</feature>
<evidence type="ECO:0000256" key="1">
    <source>
        <dbReference type="SAM" id="SignalP"/>
    </source>
</evidence>
<accession>A0A914QQC1</accession>
<organism evidence="2 3">
    <name type="scientific">Panagrolaimus davidi</name>
    <dbReference type="NCBI Taxonomy" id="227884"/>
    <lineage>
        <taxon>Eukaryota</taxon>
        <taxon>Metazoa</taxon>
        <taxon>Ecdysozoa</taxon>
        <taxon>Nematoda</taxon>
        <taxon>Chromadorea</taxon>
        <taxon>Rhabditida</taxon>
        <taxon>Tylenchina</taxon>
        <taxon>Panagrolaimomorpha</taxon>
        <taxon>Panagrolaimoidea</taxon>
        <taxon>Panagrolaimidae</taxon>
        <taxon>Panagrolaimus</taxon>
    </lineage>
</organism>
<evidence type="ECO:0000313" key="2">
    <source>
        <dbReference type="Proteomes" id="UP000887578"/>
    </source>
</evidence>
<proteinExistence type="predicted"/>
<sequence length="155" mass="17509">MFAVSILYCFVQILTSVSITASTPALPENYCLKYTSYTLLSNDGASLNCQYFLDKNSLNISLHFMAEFPSTLFFEAYSTDTFSSVCNTTTENPQKNCTFNLSETHKYELQLRTSLMPEGFNMLTIVEKNGQFITPYLTGDEPCHIETNPCLIKLL</sequence>
<protein>
    <submittedName>
        <fullName evidence="3">Uncharacterized protein</fullName>
    </submittedName>
</protein>